<dbReference type="CDD" id="cd08701">
    <property type="entry name" value="FMT_C_HypX"/>
    <property type="match status" value="1"/>
</dbReference>
<dbReference type="InterPro" id="IPR002376">
    <property type="entry name" value="Formyl_transf_N"/>
</dbReference>
<dbReference type="InterPro" id="IPR047180">
    <property type="entry name" value="HoxX-like"/>
</dbReference>
<dbReference type="InterPro" id="IPR018376">
    <property type="entry name" value="Enoyl-CoA_hyd/isom_CS"/>
</dbReference>
<dbReference type="EMBL" id="VSRO01000005">
    <property type="protein sequence ID" value="TYK57849.1"/>
    <property type="molecule type" value="Genomic_DNA"/>
</dbReference>
<dbReference type="RefSeq" id="WP_148853231.1">
    <property type="nucleotide sequence ID" value="NZ_VSRO01000005.1"/>
</dbReference>
<reference evidence="4 5" key="2">
    <citation type="submission" date="2019-08" db="EMBL/GenBank/DDBJ databases">
        <authorList>
            <person name="Brilhante M."/>
            <person name="Perreten V."/>
        </authorList>
    </citation>
    <scope>NUCLEOTIDE SEQUENCE [LARGE SCALE GENOMIC DNA]</scope>
    <source>
        <strain evidence="4 5">MCP106</strain>
    </source>
</reference>
<dbReference type="InterPro" id="IPR009188">
    <property type="entry name" value="NiFe-hyd_mat_HypX/HoxX"/>
</dbReference>
<dbReference type="SUPFAM" id="SSF50486">
    <property type="entry name" value="FMT C-terminal domain-like"/>
    <property type="match status" value="1"/>
</dbReference>
<dbReference type="CDD" id="cd08650">
    <property type="entry name" value="FMT_core_HypX_N"/>
    <property type="match status" value="1"/>
</dbReference>
<evidence type="ECO:0000256" key="1">
    <source>
        <dbReference type="RuleBase" id="RU003707"/>
    </source>
</evidence>
<feature type="domain" description="Formyl transferase C-terminal" evidence="3">
    <location>
        <begin position="179"/>
        <end position="265"/>
    </location>
</feature>
<accession>A0A5D3GBC6</accession>
<dbReference type="CDD" id="cd06558">
    <property type="entry name" value="crotonase-like"/>
    <property type="match status" value="1"/>
</dbReference>
<protein>
    <submittedName>
        <fullName evidence="4">Formyl transferase</fullName>
    </submittedName>
</protein>
<dbReference type="PANTHER" id="PTHR43388:SF1">
    <property type="entry name" value="HYDROGENASE MATURATION FACTOR HOXX"/>
    <property type="match status" value="1"/>
</dbReference>
<dbReference type="Gene3D" id="3.40.50.12230">
    <property type="match status" value="1"/>
</dbReference>
<dbReference type="GO" id="GO:0016740">
    <property type="term" value="F:transferase activity"/>
    <property type="evidence" value="ECO:0007669"/>
    <property type="project" value="UniProtKB-KW"/>
</dbReference>
<dbReference type="SUPFAM" id="SSF53328">
    <property type="entry name" value="Formyltransferase"/>
    <property type="match status" value="1"/>
</dbReference>
<name>A0A5D3GBC6_9PSED</name>
<dbReference type="InterPro" id="IPR005793">
    <property type="entry name" value="Formyl_trans_C"/>
</dbReference>
<dbReference type="InterPro" id="IPR036477">
    <property type="entry name" value="Formyl_transf_N_sf"/>
</dbReference>
<evidence type="ECO:0000259" key="3">
    <source>
        <dbReference type="Pfam" id="PF02911"/>
    </source>
</evidence>
<dbReference type="Pfam" id="PF02911">
    <property type="entry name" value="Formyl_trans_C"/>
    <property type="match status" value="1"/>
</dbReference>
<reference evidence="4 5" key="1">
    <citation type="submission" date="2019-08" db="EMBL/GenBank/DDBJ databases">
        <title>Subclass B2 metallo-beta lactamase from Pseudomonas synxantha.</title>
        <authorList>
            <person name="Poirel L."/>
            <person name="Palmieri M."/>
            <person name="Masseron A."/>
            <person name="Perreten V."/>
            <person name="Nordman P."/>
        </authorList>
    </citation>
    <scope>NUCLEOTIDE SEQUENCE [LARGE SCALE GENOMIC DNA]</scope>
    <source>
        <strain evidence="4 5">MCP106</strain>
    </source>
</reference>
<dbReference type="PROSITE" id="PS00166">
    <property type="entry name" value="ENOYL_COA_HYDRATASE"/>
    <property type="match status" value="1"/>
</dbReference>
<comment type="caution">
    <text evidence="4">The sequence shown here is derived from an EMBL/GenBank/DDBJ whole genome shotgun (WGS) entry which is preliminary data.</text>
</comment>
<proteinExistence type="inferred from homology"/>
<dbReference type="InterPro" id="IPR029045">
    <property type="entry name" value="ClpP/crotonase-like_dom_sf"/>
</dbReference>
<keyword evidence="4" id="KW-0808">Transferase</keyword>
<dbReference type="Pfam" id="PF00551">
    <property type="entry name" value="Formyl_trans_N"/>
    <property type="match status" value="1"/>
</dbReference>
<dbReference type="PIRSF" id="PIRSF006787">
    <property type="entry name" value="Hydrgn_mat_HoxX"/>
    <property type="match status" value="1"/>
</dbReference>
<dbReference type="Proteomes" id="UP000324029">
    <property type="component" value="Unassembled WGS sequence"/>
</dbReference>
<dbReference type="PANTHER" id="PTHR43388">
    <property type="entry name" value="HYDROGENASE MATURATION FACTOR HOXX"/>
    <property type="match status" value="1"/>
</dbReference>
<feature type="domain" description="Formyl transferase N-terminal" evidence="2">
    <location>
        <begin position="41"/>
        <end position="136"/>
    </location>
</feature>
<dbReference type="Gene3D" id="3.90.226.10">
    <property type="entry name" value="2-enoyl-CoA Hydratase, Chain A, domain 1"/>
    <property type="match status" value="1"/>
</dbReference>
<dbReference type="InterPro" id="IPR011034">
    <property type="entry name" value="Formyl_transferase-like_C_sf"/>
</dbReference>
<dbReference type="InterPro" id="IPR001753">
    <property type="entry name" value="Enoyl-CoA_hydra/iso"/>
</dbReference>
<gene>
    <name evidence="4" type="ORF">FXO26_11305</name>
</gene>
<dbReference type="AlphaFoldDB" id="A0A5D3GBC6"/>
<evidence type="ECO:0000313" key="5">
    <source>
        <dbReference type="Proteomes" id="UP000324029"/>
    </source>
</evidence>
<comment type="similarity">
    <text evidence="1">Belongs to the enoyl-CoA hydratase/isomerase family.</text>
</comment>
<sequence>MRSLKILLLSSAFNGLTQRAWLDLRQAGHDPSVVVFTDETTVCRHVEASGADLVICPFLKDCVPQQLWSHPQRPVVIIHPGIVGDRGASALDWAITQQVRRWGVTALQAVEEMDAGPIWSTCEFDMPADVRKSELYNGPVSDAAIVCIRDVVEKFANGFVPEPLDYTQPSVIGRLQPNMTQADRTFSWFDCASFIKRSIDAADGQPGVLASLLGGQYYLYDAHLDSRQGTPGDILAVQDDAVLVAAGDHSLWIGSLKRKAQPGEETFKLPARHVLAEQLADIPVLNSSIAQQSFNALAYQPIRYREAGHVGELTFEFYNGAMSTEQCQRLVAALHWAKARDTQVLLIKGGRGSFSNGVHLNVIQAAKVPGLEAWANIQAIDDVCRELLTARQLVISGLTGSAGAGGVMLALAADIVLAREGVVLNPHYKTMGLYGSEYWTYSLPRAVGSEIAHKLTEECLPVSAVQALQHGMVQDIGPRCPHAFDLWLSQQAQSALTDEKYLYARTRKATLDSQQVERCREHELVQMQLDMVQNRQQFAEKCRNFVFKRKTCQTPQRLIAPWAVTYEAEVPEC</sequence>
<evidence type="ECO:0000259" key="2">
    <source>
        <dbReference type="Pfam" id="PF00551"/>
    </source>
</evidence>
<evidence type="ECO:0000313" key="4">
    <source>
        <dbReference type="EMBL" id="TYK57849.1"/>
    </source>
</evidence>
<organism evidence="4 5">
    <name type="scientific">Pseudomonas synxantha</name>
    <dbReference type="NCBI Taxonomy" id="47883"/>
    <lineage>
        <taxon>Bacteria</taxon>
        <taxon>Pseudomonadati</taxon>
        <taxon>Pseudomonadota</taxon>
        <taxon>Gammaproteobacteria</taxon>
        <taxon>Pseudomonadales</taxon>
        <taxon>Pseudomonadaceae</taxon>
        <taxon>Pseudomonas</taxon>
    </lineage>
</organism>
<dbReference type="Pfam" id="PF00378">
    <property type="entry name" value="ECH_1"/>
    <property type="match status" value="1"/>
</dbReference>
<dbReference type="SUPFAM" id="SSF52096">
    <property type="entry name" value="ClpP/crotonase"/>
    <property type="match status" value="1"/>
</dbReference>